<feature type="compositionally biased region" description="Basic and acidic residues" evidence="7">
    <location>
        <begin position="334"/>
        <end position="346"/>
    </location>
</feature>
<dbReference type="InterPro" id="IPR036236">
    <property type="entry name" value="Znf_C2H2_sf"/>
</dbReference>
<dbReference type="InterPro" id="IPR013087">
    <property type="entry name" value="Znf_C2H2_type"/>
</dbReference>
<dbReference type="SMART" id="SM00355">
    <property type="entry name" value="ZnF_C2H2"/>
    <property type="match status" value="2"/>
</dbReference>
<dbReference type="GO" id="GO:0008270">
    <property type="term" value="F:zinc ion binding"/>
    <property type="evidence" value="ECO:0007669"/>
    <property type="project" value="UniProtKB-KW"/>
</dbReference>
<dbReference type="PROSITE" id="PS50157">
    <property type="entry name" value="ZINC_FINGER_C2H2_2"/>
    <property type="match status" value="1"/>
</dbReference>
<dbReference type="FunFam" id="3.30.160.60:FF:000303">
    <property type="entry name" value="Zinc finger protein 41"/>
    <property type="match status" value="1"/>
</dbReference>
<evidence type="ECO:0000259" key="8">
    <source>
        <dbReference type="PROSITE" id="PS50157"/>
    </source>
</evidence>
<feature type="region of interest" description="Disordered" evidence="7">
    <location>
        <begin position="1"/>
        <end position="36"/>
    </location>
</feature>
<dbReference type="GO" id="GO:0005634">
    <property type="term" value="C:nucleus"/>
    <property type="evidence" value="ECO:0007669"/>
    <property type="project" value="TreeGrafter"/>
</dbReference>
<evidence type="ECO:0000256" key="1">
    <source>
        <dbReference type="ARBA" id="ARBA00022723"/>
    </source>
</evidence>
<feature type="compositionally biased region" description="Basic and acidic residues" evidence="7">
    <location>
        <begin position="20"/>
        <end position="30"/>
    </location>
</feature>
<keyword evidence="1" id="KW-0479">Metal-binding</keyword>
<evidence type="ECO:0000313" key="10">
    <source>
        <dbReference type="Proteomes" id="UP000053989"/>
    </source>
</evidence>
<feature type="domain" description="C2H2-type" evidence="8">
    <location>
        <begin position="258"/>
        <end position="285"/>
    </location>
</feature>
<dbReference type="HOGENOM" id="CLU_040341_0_0_1"/>
<evidence type="ECO:0000256" key="5">
    <source>
        <dbReference type="ARBA" id="ARBA00023242"/>
    </source>
</evidence>
<evidence type="ECO:0000256" key="2">
    <source>
        <dbReference type="ARBA" id="ARBA00022737"/>
    </source>
</evidence>
<dbReference type="Gene3D" id="3.30.160.60">
    <property type="entry name" value="Classic Zinc Finger"/>
    <property type="match status" value="1"/>
</dbReference>
<reference evidence="9 10" key="1">
    <citation type="submission" date="2014-04" db="EMBL/GenBank/DDBJ databases">
        <authorList>
            <consortium name="DOE Joint Genome Institute"/>
            <person name="Kuo A."/>
            <person name="Kohler A."/>
            <person name="Nagy L.G."/>
            <person name="Floudas D."/>
            <person name="Copeland A."/>
            <person name="Barry K.W."/>
            <person name="Cichocki N."/>
            <person name="Veneault-Fourrey C."/>
            <person name="LaButti K."/>
            <person name="Lindquist E.A."/>
            <person name="Lipzen A."/>
            <person name="Lundell T."/>
            <person name="Morin E."/>
            <person name="Murat C."/>
            <person name="Sun H."/>
            <person name="Tunlid A."/>
            <person name="Henrissat B."/>
            <person name="Grigoriev I.V."/>
            <person name="Hibbett D.S."/>
            <person name="Martin F."/>
            <person name="Nordberg H.P."/>
            <person name="Cantor M.N."/>
            <person name="Hua S.X."/>
        </authorList>
    </citation>
    <scope>NUCLEOTIDE SEQUENCE [LARGE SCALE GENOMIC DNA]</scope>
    <source>
        <strain evidence="9 10">Foug A</strain>
    </source>
</reference>
<accession>A0A0C2ZMF9</accession>
<feature type="compositionally biased region" description="Basic and acidic residues" evidence="7">
    <location>
        <begin position="182"/>
        <end position="192"/>
    </location>
</feature>
<feature type="region of interest" description="Disordered" evidence="7">
    <location>
        <begin position="310"/>
        <end position="346"/>
    </location>
</feature>
<organism evidence="9 10">
    <name type="scientific">Scleroderma citrinum Foug A</name>
    <dbReference type="NCBI Taxonomy" id="1036808"/>
    <lineage>
        <taxon>Eukaryota</taxon>
        <taxon>Fungi</taxon>
        <taxon>Dikarya</taxon>
        <taxon>Basidiomycota</taxon>
        <taxon>Agaricomycotina</taxon>
        <taxon>Agaricomycetes</taxon>
        <taxon>Agaricomycetidae</taxon>
        <taxon>Boletales</taxon>
        <taxon>Sclerodermatineae</taxon>
        <taxon>Sclerodermataceae</taxon>
        <taxon>Scleroderma</taxon>
    </lineage>
</organism>
<protein>
    <recommendedName>
        <fullName evidence="8">C2H2-type domain-containing protein</fullName>
    </recommendedName>
</protein>
<sequence>MYRAQTNMVTSICTSPAFPPEERSRNEGRQPRPSYPVSLSVFNSPTATYMWPSFQAASQMKHPPVIYVNYDHKEPTRSASVSSVSSLHNSPIIPSPTAVHADRLVTNMLPRKRRSSSPDERPTPTFRTLVEPLRHVVLADRDASQVSSPRLRQTDSASQFSRDQPSSAVMARHVSSNSASSEDEHKAPRDDSPQVSEADGEAWERYAKPTLSEDGATRRWQCTWTTTESGKTTDCKYTSKKQLVKRHVETTHLRFKPFVCEVCKKGFPQKTSLDTHMHGHTGSTPHACRYQCGMSFKDPARRHRHMVEEHGYVPRQSKKKHKTGQPVQEIPDLESGKTRNLECGEQ</sequence>
<evidence type="ECO:0000256" key="7">
    <source>
        <dbReference type="SAM" id="MobiDB-lite"/>
    </source>
</evidence>
<evidence type="ECO:0000256" key="3">
    <source>
        <dbReference type="ARBA" id="ARBA00022771"/>
    </source>
</evidence>
<evidence type="ECO:0000256" key="6">
    <source>
        <dbReference type="PROSITE-ProRule" id="PRU00042"/>
    </source>
</evidence>
<dbReference type="GO" id="GO:0000978">
    <property type="term" value="F:RNA polymerase II cis-regulatory region sequence-specific DNA binding"/>
    <property type="evidence" value="ECO:0007669"/>
    <property type="project" value="TreeGrafter"/>
</dbReference>
<dbReference type="OrthoDB" id="654211at2759"/>
<dbReference type="AlphaFoldDB" id="A0A0C2ZMF9"/>
<dbReference type="STRING" id="1036808.A0A0C2ZMF9"/>
<keyword evidence="4" id="KW-0862">Zinc</keyword>
<dbReference type="SUPFAM" id="SSF57667">
    <property type="entry name" value="beta-beta-alpha zinc fingers"/>
    <property type="match status" value="1"/>
</dbReference>
<dbReference type="EMBL" id="KN822170">
    <property type="protein sequence ID" value="KIM53807.1"/>
    <property type="molecule type" value="Genomic_DNA"/>
</dbReference>
<evidence type="ECO:0000256" key="4">
    <source>
        <dbReference type="ARBA" id="ARBA00022833"/>
    </source>
</evidence>
<feature type="region of interest" description="Disordered" evidence="7">
    <location>
        <begin position="140"/>
        <end position="201"/>
    </location>
</feature>
<keyword evidence="5" id="KW-0539">Nucleus</keyword>
<name>A0A0C2ZMF9_9AGAM</name>
<dbReference type="PROSITE" id="PS00028">
    <property type="entry name" value="ZINC_FINGER_C2H2_1"/>
    <property type="match status" value="2"/>
</dbReference>
<keyword evidence="3 6" id="KW-0863">Zinc-finger</keyword>
<dbReference type="Proteomes" id="UP000053989">
    <property type="component" value="Unassembled WGS sequence"/>
</dbReference>
<proteinExistence type="predicted"/>
<feature type="region of interest" description="Disordered" evidence="7">
    <location>
        <begin position="107"/>
        <end position="127"/>
    </location>
</feature>
<gene>
    <name evidence="9" type="ORF">SCLCIDRAFT_410861</name>
</gene>
<feature type="compositionally biased region" description="Polar residues" evidence="7">
    <location>
        <begin position="1"/>
        <end position="14"/>
    </location>
</feature>
<reference evidence="10" key="2">
    <citation type="submission" date="2015-01" db="EMBL/GenBank/DDBJ databases">
        <title>Evolutionary Origins and Diversification of the Mycorrhizal Mutualists.</title>
        <authorList>
            <consortium name="DOE Joint Genome Institute"/>
            <consortium name="Mycorrhizal Genomics Consortium"/>
            <person name="Kohler A."/>
            <person name="Kuo A."/>
            <person name="Nagy L.G."/>
            <person name="Floudas D."/>
            <person name="Copeland A."/>
            <person name="Barry K.W."/>
            <person name="Cichocki N."/>
            <person name="Veneault-Fourrey C."/>
            <person name="LaButti K."/>
            <person name="Lindquist E.A."/>
            <person name="Lipzen A."/>
            <person name="Lundell T."/>
            <person name="Morin E."/>
            <person name="Murat C."/>
            <person name="Riley R."/>
            <person name="Ohm R."/>
            <person name="Sun H."/>
            <person name="Tunlid A."/>
            <person name="Henrissat B."/>
            <person name="Grigoriev I.V."/>
            <person name="Hibbett D.S."/>
            <person name="Martin F."/>
        </authorList>
    </citation>
    <scope>NUCLEOTIDE SEQUENCE [LARGE SCALE GENOMIC DNA]</scope>
    <source>
        <strain evidence="10">Foug A</strain>
    </source>
</reference>
<evidence type="ECO:0000313" key="9">
    <source>
        <dbReference type="EMBL" id="KIM53807.1"/>
    </source>
</evidence>
<dbReference type="InParanoid" id="A0A0C2ZMF9"/>
<dbReference type="GO" id="GO:0001228">
    <property type="term" value="F:DNA-binding transcription activator activity, RNA polymerase II-specific"/>
    <property type="evidence" value="ECO:0007669"/>
    <property type="project" value="TreeGrafter"/>
</dbReference>
<dbReference type="PANTHER" id="PTHR24393:SF34">
    <property type="entry name" value="PR_SET DOMAIN 13"/>
    <property type="match status" value="1"/>
</dbReference>
<keyword evidence="10" id="KW-1185">Reference proteome</keyword>
<feature type="compositionally biased region" description="Polar residues" evidence="7">
    <location>
        <begin position="144"/>
        <end position="167"/>
    </location>
</feature>
<dbReference type="PANTHER" id="PTHR24393">
    <property type="entry name" value="ZINC FINGER PROTEIN"/>
    <property type="match status" value="1"/>
</dbReference>
<keyword evidence="2" id="KW-0677">Repeat</keyword>